<accession>A0A8X7PIY8</accession>
<evidence type="ECO:0000313" key="1">
    <source>
        <dbReference type="EMBL" id="KAG2251453.1"/>
    </source>
</evidence>
<dbReference type="AlphaFoldDB" id="A0A8X7PIY8"/>
<keyword evidence="2" id="KW-1185">Reference proteome</keyword>
<dbReference type="EMBL" id="JAAMPC010000016">
    <property type="protein sequence ID" value="KAG2251453.1"/>
    <property type="molecule type" value="Genomic_DNA"/>
</dbReference>
<proteinExistence type="predicted"/>
<gene>
    <name evidence="1" type="ORF">Bca52824_081589</name>
</gene>
<dbReference type="Proteomes" id="UP000886595">
    <property type="component" value="Unassembled WGS sequence"/>
</dbReference>
<evidence type="ECO:0000313" key="2">
    <source>
        <dbReference type="Proteomes" id="UP000886595"/>
    </source>
</evidence>
<organism evidence="1 2">
    <name type="scientific">Brassica carinata</name>
    <name type="common">Ethiopian mustard</name>
    <name type="synonym">Abyssinian cabbage</name>
    <dbReference type="NCBI Taxonomy" id="52824"/>
    <lineage>
        <taxon>Eukaryota</taxon>
        <taxon>Viridiplantae</taxon>
        <taxon>Streptophyta</taxon>
        <taxon>Embryophyta</taxon>
        <taxon>Tracheophyta</taxon>
        <taxon>Spermatophyta</taxon>
        <taxon>Magnoliopsida</taxon>
        <taxon>eudicotyledons</taxon>
        <taxon>Gunneridae</taxon>
        <taxon>Pentapetalae</taxon>
        <taxon>rosids</taxon>
        <taxon>malvids</taxon>
        <taxon>Brassicales</taxon>
        <taxon>Brassicaceae</taxon>
        <taxon>Brassiceae</taxon>
        <taxon>Brassica</taxon>
    </lineage>
</organism>
<reference evidence="1 2" key="1">
    <citation type="submission" date="2020-02" db="EMBL/GenBank/DDBJ databases">
        <authorList>
            <person name="Ma Q."/>
            <person name="Huang Y."/>
            <person name="Song X."/>
            <person name="Pei D."/>
        </authorList>
    </citation>
    <scope>NUCLEOTIDE SEQUENCE [LARGE SCALE GENOMIC DNA]</scope>
    <source>
        <strain evidence="1">Sxm20200214</strain>
        <tissue evidence="1">Leaf</tissue>
    </source>
</reference>
<comment type="caution">
    <text evidence="1">The sequence shown here is derived from an EMBL/GenBank/DDBJ whole genome shotgun (WGS) entry which is preliminary data.</text>
</comment>
<protein>
    <submittedName>
        <fullName evidence="1">Uncharacterized protein</fullName>
    </submittedName>
</protein>
<sequence>MDLSHFRFLVDYHFIVPLLGGDDLPYRSLTLGFISQASDLWFSRSAKGVLTVVSVVAVSLLSHVSHPSVSMVNHLVSKSITVVATPLVRNFDEVKSSKQKIHLQTEKSGLK</sequence>
<name>A0A8X7PIY8_BRACI</name>